<dbReference type="SUPFAM" id="SSF56300">
    <property type="entry name" value="Metallo-dependent phosphatases"/>
    <property type="match status" value="1"/>
</dbReference>
<dbReference type="RefSeq" id="WP_069327088.1">
    <property type="nucleotide sequence ID" value="NZ_MDER01000032.1"/>
</dbReference>
<dbReference type="PATRIC" id="fig|1886670.3.peg.1689"/>
<proteinExistence type="predicted"/>
<dbReference type="Proteomes" id="UP000094578">
    <property type="component" value="Unassembled WGS sequence"/>
</dbReference>
<evidence type="ECO:0000313" key="3">
    <source>
        <dbReference type="Proteomes" id="UP000094578"/>
    </source>
</evidence>
<name>A0A1E3L5V3_9BACL</name>
<evidence type="ECO:0000259" key="1">
    <source>
        <dbReference type="Pfam" id="PF00149"/>
    </source>
</evidence>
<comment type="caution">
    <text evidence="2">The sequence shown here is derived from an EMBL/GenBank/DDBJ whole genome shotgun (WGS) entry which is preliminary data.</text>
</comment>
<dbReference type="AlphaFoldDB" id="A0A1E3L5V3"/>
<dbReference type="STRING" id="1886670.PTI45_01660"/>
<keyword evidence="3" id="KW-1185">Reference proteome</keyword>
<accession>A0A1E3L5V3</accession>
<organism evidence="2 3">
    <name type="scientific">Paenibacillus nuruki</name>
    <dbReference type="NCBI Taxonomy" id="1886670"/>
    <lineage>
        <taxon>Bacteria</taxon>
        <taxon>Bacillati</taxon>
        <taxon>Bacillota</taxon>
        <taxon>Bacilli</taxon>
        <taxon>Bacillales</taxon>
        <taxon>Paenibacillaceae</taxon>
        <taxon>Paenibacillus</taxon>
    </lineage>
</organism>
<dbReference type="InterPro" id="IPR029052">
    <property type="entry name" value="Metallo-depent_PP-like"/>
</dbReference>
<dbReference type="CDD" id="cd00838">
    <property type="entry name" value="MPP_superfamily"/>
    <property type="match status" value="1"/>
</dbReference>
<feature type="domain" description="Calcineurin-like phosphoesterase" evidence="1">
    <location>
        <begin position="2"/>
        <end position="212"/>
    </location>
</feature>
<dbReference type="InterPro" id="IPR004843">
    <property type="entry name" value="Calcineurin-like_PHP"/>
</dbReference>
<sequence length="240" mass="28698">MIYITGDIHGTHSVNTRFNRWNFPEQKKLNKQDVVIIAGDFGLIWNGDKEDQYWLKWLDQTKSFTTLFIDGNHENFDLLEQYPIESWHGGLVHRINNSVLHLMRGQVYEIEGLTFFTFGGAASHDQAFRSEGKSWWAREMPSKDEYQLGLANLEKHHWKVDIVITHTCTYQSLEWIKQHYATEVVADPMHDYFQHIQNRLDYQQWYFGHFHQDVQLPDRQRLLYNDLFVISDRKEIIHNE</sequence>
<dbReference type="EMBL" id="MDER01000032">
    <property type="protein sequence ID" value="ODP29149.1"/>
    <property type="molecule type" value="Genomic_DNA"/>
</dbReference>
<reference evidence="2 3" key="1">
    <citation type="submission" date="2016-08" db="EMBL/GenBank/DDBJ databases">
        <title>Genome sequencing of Paenibacillus sp. TI45-13ar, isolated from Korean traditional nuruk.</title>
        <authorList>
            <person name="Kim S.-J."/>
        </authorList>
    </citation>
    <scope>NUCLEOTIDE SEQUENCE [LARGE SCALE GENOMIC DNA]</scope>
    <source>
        <strain evidence="2 3">TI45-13ar</strain>
    </source>
</reference>
<protein>
    <recommendedName>
        <fullName evidence="1">Calcineurin-like phosphoesterase domain-containing protein</fullName>
    </recommendedName>
</protein>
<dbReference type="GO" id="GO:0016787">
    <property type="term" value="F:hydrolase activity"/>
    <property type="evidence" value="ECO:0007669"/>
    <property type="project" value="InterPro"/>
</dbReference>
<dbReference type="Pfam" id="PF00149">
    <property type="entry name" value="Metallophos"/>
    <property type="match status" value="1"/>
</dbReference>
<dbReference type="Gene3D" id="3.60.21.10">
    <property type="match status" value="1"/>
</dbReference>
<evidence type="ECO:0000313" key="2">
    <source>
        <dbReference type="EMBL" id="ODP29149.1"/>
    </source>
</evidence>
<gene>
    <name evidence="2" type="ORF">PTI45_01660</name>
</gene>